<feature type="non-terminal residue" evidence="1">
    <location>
        <position position="208"/>
    </location>
</feature>
<protein>
    <recommendedName>
        <fullName evidence="3">Reverse transcriptase domain-containing protein</fullName>
    </recommendedName>
</protein>
<gene>
    <name evidence="1" type="primary">ABSGL_03388.1 scaffold 4526</name>
</gene>
<keyword evidence="2" id="KW-1185">Reference proteome</keyword>
<evidence type="ECO:0000313" key="1">
    <source>
        <dbReference type="EMBL" id="SAL97863.1"/>
    </source>
</evidence>
<evidence type="ECO:0008006" key="3">
    <source>
        <dbReference type="Google" id="ProtNLM"/>
    </source>
</evidence>
<accession>A0A163J991</accession>
<organism evidence="1">
    <name type="scientific">Absidia glauca</name>
    <name type="common">Pin mould</name>
    <dbReference type="NCBI Taxonomy" id="4829"/>
    <lineage>
        <taxon>Eukaryota</taxon>
        <taxon>Fungi</taxon>
        <taxon>Fungi incertae sedis</taxon>
        <taxon>Mucoromycota</taxon>
        <taxon>Mucoromycotina</taxon>
        <taxon>Mucoromycetes</taxon>
        <taxon>Mucorales</taxon>
        <taxon>Cunninghamellaceae</taxon>
        <taxon>Absidia</taxon>
    </lineage>
</organism>
<dbReference type="OMA" id="IASLCHP"/>
<dbReference type="EMBL" id="LT552011">
    <property type="protein sequence ID" value="SAL97863.1"/>
    <property type="molecule type" value="Genomic_DNA"/>
</dbReference>
<dbReference type="STRING" id="4829.A0A163J991"/>
<proteinExistence type="predicted"/>
<dbReference type="InParanoid" id="A0A163J991"/>
<sequence>MIKSLEEKRSTILTKIQGLADTPREHMSALQHDLNQVEQQLDVHIDRSTKQLLLRSATRWQDQGERNNKYLYRVIKQRTAQQTILSLKASRSGQRITNNSEILEEARLFYRKLYRPTEVDHDAIDHLLSHIPDTATMDTDTAATLIRPTSDLELKGLINHSPLGKSPGLDGLPFELYKLLFSLSSDAAGLFRRVLDLALDGSFPHSWT</sequence>
<dbReference type="AlphaFoldDB" id="A0A163J991"/>
<dbReference type="OrthoDB" id="5598377at2759"/>
<evidence type="ECO:0000313" key="2">
    <source>
        <dbReference type="Proteomes" id="UP000078561"/>
    </source>
</evidence>
<reference evidence="1" key="1">
    <citation type="submission" date="2016-04" db="EMBL/GenBank/DDBJ databases">
        <authorList>
            <person name="Evans L.H."/>
            <person name="Alamgir A."/>
            <person name="Owens N."/>
            <person name="Weber N.D."/>
            <person name="Virtaneva K."/>
            <person name="Barbian K."/>
            <person name="Babar A."/>
            <person name="Rosenke K."/>
        </authorList>
    </citation>
    <scope>NUCLEOTIDE SEQUENCE [LARGE SCALE GENOMIC DNA]</scope>
    <source>
        <strain evidence="1">CBS 101.48</strain>
    </source>
</reference>
<dbReference type="Proteomes" id="UP000078561">
    <property type="component" value="Unassembled WGS sequence"/>
</dbReference>
<name>A0A163J991_ABSGL</name>